<dbReference type="InterPro" id="IPR043146">
    <property type="entry name" value="Penicillin_amidase_N_B-knob"/>
</dbReference>
<accession>A0A4Y3KPB3</accession>
<evidence type="ECO:0000256" key="5">
    <source>
        <dbReference type="PIRSR" id="PIRSR001227-2"/>
    </source>
</evidence>
<dbReference type="GO" id="GO:0017000">
    <property type="term" value="P:antibiotic biosynthetic process"/>
    <property type="evidence" value="ECO:0007669"/>
    <property type="project" value="InterPro"/>
</dbReference>
<dbReference type="InterPro" id="IPR043147">
    <property type="entry name" value="Penicillin_amidase_A-knob"/>
</dbReference>
<organism evidence="6 7">
    <name type="scientific">Cellulomonas gelida</name>
    <dbReference type="NCBI Taxonomy" id="1712"/>
    <lineage>
        <taxon>Bacteria</taxon>
        <taxon>Bacillati</taxon>
        <taxon>Actinomycetota</taxon>
        <taxon>Actinomycetes</taxon>
        <taxon>Micrococcales</taxon>
        <taxon>Cellulomonadaceae</taxon>
        <taxon>Cellulomonas</taxon>
    </lineage>
</organism>
<dbReference type="AlphaFoldDB" id="A0A4Y3KPB3"/>
<comment type="cofactor">
    <cofactor evidence="5">
        <name>Ca(2+)</name>
        <dbReference type="ChEBI" id="CHEBI:29108"/>
    </cofactor>
    <text evidence="5">Binds 1 Ca(2+) ion per dimer.</text>
</comment>
<dbReference type="InterPro" id="IPR014395">
    <property type="entry name" value="Pen/GL7ACA/AHL_acylase"/>
</dbReference>
<protein>
    <submittedName>
        <fullName evidence="6">Beta-lactam antibiotic acylase</fullName>
    </submittedName>
</protein>
<feature type="active site" description="Nucleophile" evidence="4">
    <location>
        <position position="284"/>
    </location>
</feature>
<dbReference type="CDD" id="cd03747">
    <property type="entry name" value="Ntn_PGA_like"/>
    <property type="match status" value="1"/>
</dbReference>
<gene>
    <name evidence="6" type="ORF">CGE01nite_20310</name>
</gene>
<keyword evidence="7" id="KW-1185">Reference proteome</keyword>
<keyword evidence="5" id="KW-0106">Calcium</keyword>
<comment type="caution">
    <text evidence="6">The sequence shown here is derived from an EMBL/GenBank/DDBJ whole genome shotgun (WGS) entry which is preliminary data.</text>
</comment>
<dbReference type="Gene3D" id="3.60.20.10">
    <property type="entry name" value="Glutamine Phosphoribosylpyrophosphate, subunit 1, domain 1"/>
    <property type="match status" value="1"/>
</dbReference>
<dbReference type="Pfam" id="PF01804">
    <property type="entry name" value="Penicil_amidase"/>
    <property type="match status" value="1"/>
</dbReference>
<name>A0A4Y3KPB3_9CELL</name>
<feature type="binding site" evidence="5">
    <location>
        <position position="201"/>
    </location>
    <ligand>
        <name>Ca(2+)</name>
        <dbReference type="ChEBI" id="CHEBI:29108"/>
    </ligand>
</feature>
<dbReference type="Proteomes" id="UP000320461">
    <property type="component" value="Unassembled WGS sequence"/>
</dbReference>
<dbReference type="PIRSF" id="PIRSF001227">
    <property type="entry name" value="Pen_acylase"/>
    <property type="match status" value="1"/>
</dbReference>
<dbReference type="PANTHER" id="PTHR34218:SF4">
    <property type="entry name" value="ACYL-HOMOSERINE LACTONE ACYLASE QUIP"/>
    <property type="match status" value="1"/>
</dbReference>
<dbReference type="PANTHER" id="PTHR34218">
    <property type="entry name" value="PEPTIDASE S45 PENICILLIN AMIDASE"/>
    <property type="match status" value="1"/>
</dbReference>
<dbReference type="SUPFAM" id="SSF56235">
    <property type="entry name" value="N-terminal nucleophile aminohydrolases (Ntn hydrolases)"/>
    <property type="match status" value="1"/>
</dbReference>
<evidence type="ECO:0000256" key="3">
    <source>
        <dbReference type="ARBA" id="ARBA00023145"/>
    </source>
</evidence>
<proteinExistence type="inferred from homology"/>
<dbReference type="EMBL" id="BJLQ01000020">
    <property type="protein sequence ID" value="GEA84780.1"/>
    <property type="molecule type" value="Genomic_DNA"/>
</dbReference>
<keyword evidence="3" id="KW-0865">Zymogen</keyword>
<evidence type="ECO:0000313" key="7">
    <source>
        <dbReference type="Proteomes" id="UP000320461"/>
    </source>
</evidence>
<dbReference type="InterPro" id="IPR023343">
    <property type="entry name" value="Penicillin_amidase_dom1"/>
</dbReference>
<dbReference type="GO" id="GO:0046872">
    <property type="term" value="F:metal ion binding"/>
    <property type="evidence" value="ECO:0007669"/>
    <property type="project" value="UniProtKB-KW"/>
</dbReference>
<sequence>MRSRAFRLTLLSVAIVLVVALVASAVAAFVVVRRPLPQVGGSLEVTGLRDEVTVTRDARGVPTITADNPHDLFLAQGYVAAQDRFFEMDYRRHVVAGRLSELVGENDDALEADKVIRTFGWRRVAERELGLVEDTTRAALEAYAQGVNAYLDGKAPSQIAVEYTVLGLQVDVDAPEPWDAVDSLAWLKAMAWDLRGNYDDELARARAYASVRDVTRVDELFPAYPYDLNAPILSAQDLATPELAAATATSLDLDDSGLQGALDSAQRALDAVPHLVGEGEGVGSNSWVVAGEHTASGAPLLANDPHLGISAPGIWTQVGLRCATVDDACPYDVSGFSFAGFPGVVIGHNADLAWGLTNLGADVTDFFLERVEDGRALRGDQTVPLTVRNEVIKVNGGDDVSIQVRQSAHGPIISDVIDVDAVARAPLADGITGRQYEVALAWTALAPGRTADAVLAMDTARDAEDIARVGRLLDVPSQNIVFATTDGHIGYQAPGRIPVRNTIVGAVPSDGTWPRPGWDPAYDWQGYVDPEVMPRALDPVEGYVVAANQAVTPAGVGPFLTDDWDYGYRSQRIGSQLASAIAAGEKISVQDVGALQNDQHNPYADVLVPWLLRIGIVDTFEDDGQQLLRSWDRVSSADSAAAAYFAAVWKTLLELTFADDLPDGDLPDGSSRWLEVVRGLLDDPASPWWDDRTTPGLLEGRDEILYQAMITARLSLTQQLGRDAGSWRWGRLHSAAPEHPVLGGASIPGLVRNFVNPDPIGVGGGPSIVDATAWDASEGYAVTAGPSMRMVVDLGDLDSSTWVNFTGSSGHPASPHYSDQFGPWAAGETFPWPFTSAATTADAVDRLTLHP</sequence>
<dbReference type="Gene3D" id="1.10.1400.10">
    <property type="match status" value="1"/>
</dbReference>
<evidence type="ECO:0000256" key="4">
    <source>
        <dbReference type="PIRSR" id="PIRSR001227-1"/>
    </source>
</evidence>
<feature type="binding site" evidence="5">
    <location>
        <position position="365"/>
    </location>
    <ligand>
        <name>Ca(2+)</name>
        <dbReference type="ChEBI" id="CHEBI:29108"/>
    </ligand>
</feature>
<comment type="similarity">
    <text evidence="1">Belongs to the peptidase S45 family.</text>
</comment>
<dbReference type="Gene3D" id="1.10.439.10">
    <property type="entry name" value="Penicillin Amidohydrolase, domain 1"/>
    <property type="match status" value="1"/>
</dbReference>
<dbReference type="InterPro" id="IPR029055">
    <property type="entry name" value="Ntn_hydrolases_N"/>
</dbReference>
<keyword evidence="2" id="KW-0378">Hydrolase</keyword>
<evidence type="ECO:0000256" key="2">
    <source>
        <dbReference type="ARBA" id="ARBA00022801"/>
    </source>
</evidence>
<dbReference type="InterPro" id="IPR002692">
    <property type="entry name" value="S45"/>
</dbReference>
<evidence type="ECO:0000256" key="1">
    <source>
        <dbReference type="ARBA" id="ARBA00006586"/>
    </source>
</evidence>
<reference evidence="6 7" key="1">
    <citation type="submission" date="2019-06" db="EMBL/GenBank/DDBJ databases">
        <title>Whole genome shotgun sequence of Cellulomonas gelida NBRC 3748.</title>
        <authorList>
            <person name="Hosoyama A."/>
            <person name="Uohara A."/>
            <person name="Ohji S."/>
            <person name="Ichikawa N."/>
        </authorList>
    </citation>
    <scope>NUCLEOTIDE SEQUENCE [LARGE SCALE GENOMIC DNA]</scope>
    <source>
        <strain evidence="6 7">NBRC 3748</strain>
    </source>
</reference>
<keyword evidence="5" id="KW-0479">Metal-binding</keyword>
<evidence type="ECO:0000313" key="6">
    <source>
        <dbReference type="EMBL" id="GEA84780.1"/>
    </source>
</evidence>
<dbReference type="Gene3D" id="2.30.120.10">
    <property type="match status" value="1"/>
</dbReference>
<dbReference type="RefSeq" id="WP_255318495.1">
    <property type="nucleotide sequence ID" value="NZ_BJLQ01000020.1"/>
</dbReference>
<dbReference type="GO" id="GO:0016811">
    <property type="term" value="F:hydrolase activity, acting on carbon-nitrogen (but not peptide) bonds, in linear amides"/>
    <property type="evidence" value="ECO:0007669"/>
    <property type="project" value="InterPro"/>
</dbReference>
<feature type="binding site" evidence="5">
    <location>
        <position position="362"/>
    </location>
    <ligand>
        <name>Ca(2+)</name>
        <dbReference type="ChEBI" id="CHEBI:29108"/>
    </ligand>
</feature>